<proteinExistence type="predicted"/>
<sequence>MNARTGEEGGSDIPERRRKSKDKTKNAEVQKMLRYLESLGLIILNRGLKRDEEGENTYIGARGNTIWDEDTRGKYKQEQDNWMKTGNWTNLKNRVSQATTTRLIEEKDTDSQTWWDEKYWRKKGEVLELF</sequence>
<organism evidence="1 2">
    <name type="scientific">Eretmocerus hayati</name>
    <dbReference type="NCBI Taxonomy" id="131215"/>
    <lineage>
        <taxon>Eukaryota</taxon>
        <taxon>Metazoa</taxon>
        <taxon>Ecdysozoa</taxon>
        <taxon>Arthropoda</taxon>
        <taxon>Hexapoda</taxon>
        <taxon>Insecta</taxon>
        <taxon>Pterygota</taxon>
        <taxon>Neoptera</taxon>
        <taxon>Endopterygota</taxon>
        <taxon>Hymenoptera</taxon>
        <taxon>Apocrita</taxon>
        <taxon>Proctotrupomorpha</taxon>
        <taxon>Chalcidoidea</taxon>
        <taxon>Aphelinidae</taxon>
        <taxon>Aphelininae</taxon>
        <taxon>Eretmocerus</taxon>
    </lineage>
</organism>
<dbReference type="EMBL" id="CM056744">
    <property type="protein sequence ID" value="KAJ8666323.1"/>
    <property type="molecule type" value="Genomic_DNA"/>
</dbReference>
<keyword evidence="2" id="KW-1185">Reference proteome</keyword>
<protein>
    <submittedName>
        <fullName evidence="1">Uncharacterized protein</fullName>
    </submittedName>
</protein>
<reference evidence="1" key="1">
    <citation type="submission" date="2023-04" db="EMBL/GenBank/DDBJ databases">
        <title>A chromosome-level genome assembly of the parasitoid wasp Eretmocerus hayati.</title>
        <authorList>
            <person name="Zhong Y."/>
            <person name="Liu S."/>
            <person name="Liu Y."/>
        </authorList>
    </citation>
    <scope>NUCLEOTIDE SEQUENCE</scope>
    <source>
        <strain evidence="1">ZJU_SS_LIU_2023</strain>
    </source>
</reference>
<evidence type="ECO:0000313" key="1">
    <source>
        <dbReference type="EMBL" id="KAJ8666323.1"/>
    </source>
</evidence>
<comment type="caution">
    <text evidence="1">The sequence shown here is derived from an EMBL/GenBank/DDBJ whole genome shotgun (WGS) entry which is preliminary data.</text>
</comment>
<evidence type="ECO:0000313" key="2">
    <source>
        <dbReference type="Proteomes" id="UP001239111"/>
    </source>
</evidence>
<gene>
    <name evidence="1" type="ORF">QAD02_007985</name>
</gene>
<dbReference type="Proteomes" id="UP001239111">
    <property type="component" value="Chromosome 4"/>
</dbReference>
<name>A0ACC2N576_9HYME</name>
<accession>A0ACC2N576</accession>